<dbReference type="Gene3D" id="3.10.20.30">
    <property type="match status" value="1"/>
</dbReference>
<evidence type="ECO:0000313" key="5">
    <source>
        <dbReference type="EnsemblProtists" id="PYU1_T009562"/>
    </source>
</evidence>
<reference evidence="6" key="2">
    <citation type="submission" date="2010-04" db="EMBL/GenBank/DDBJ databases">
        <authorList>
            <person name="Buell R."/>
            <person name="Hamilton J."/>
            <person name="Hostetler J."/>
        </authorList>
    </citation>
    <scope>NUCLEOTIDE SEQUENCE [LARGE SCALE GENOMIC DNA]</scope>
    <source>
        <strain evidence="6">DAOM:BR144</strain>
    </source>
</reference>
<keyword evidence="4" id="KW-0411">Iron-sulfur</keyword>
<dbReference type="EnsemblProtists" id="PYU1_T009562">
    <property type="protein sequence ID" value="PYU1_T009562"/>
    <property type="gene ID" value="PYU1_G009544"/>
</dbReference>
<evidence type="ECO:0000256" key="4">
    <source>
        <dbReference type="ARBA" id="ARBA00023014"/>
    </source>
</evidence>
<dbReference type="GO" id="GO:0051537">
    <property type="term" value="F:2 iron, 2 sulfur cluster binding"/>
    <property type="evidence" value="ECO:0007669"/>
    <property type="project" value="UniProtKB-KW"/>
</dbReference>
<dbReference type="InterPro" id="IPR012675">
    <property type="entry name" value="Beta-grasp_dom_sf"/>
</dbReference>
<dbReference type="HOGENOM" id="CLU_123610_0_0_1"/>
<keyword evidence="6" id="KW-1185">Reference proteome</keyword>
<dbReference type="InParanoid" id="K3WX64"/>
<proteinExistence type="predicted"/>
<dbReference type="Proteomes" id="UP000019132">
    <property type="component" value="Unassembled WGS sequence"/>
</dbReference>
<sequence>MLARLRAASALSRNVTRRYIGGFAAPADAASGPTVAEKVVNVVLIDYEGNRHFIQGRMGQTLREACEMNNVSLVKDDSNGGGGVHSAVRADYYTESLFGEGSTSPQSHVIVSNEWVSKLPQPNDQELHILQYVPEEDRSANSRLGTEIILQKELDGLVVAVPEAPPVETYTYVHEYDDDDDEE</sequence>
<dbReference type="PANTHER" id="PTHR23426:SF67">
    <property type="entry name" value="2FE-2S FERREDOXIN-TYPE DOMAIN-CONTAINING PROTEIN"/>
    <property type="match status" value="1"/>
</dbReference>
<dbReference type="GO" id="GO:0009055">
    <property type="term" value="F:electron transfer activity"/>
    <property type="evidence" value="ECO:0007669"/>
    <property type="project" value="TreeGrafter"/>
</dbReference>
<evidence type="ECO:0000256" key="3">
    <source>
        <dbReference type="ARBA" id="ARBA00023004"/>
    </source>
</evidence>
<name>K3WX64_GLOUD</name>
<dbReference type="AlphaFoldDB" id="K3WX64"/>
<dbReference type="eggNOG" id="ENOG502SAEF">
    <property type="taxonomic scope" value="Eukaryota"/>
</dbReference>
<keyword evidence="1" id="KW-0001">2Fe-2S</keyword>
<dbReference type="VEuPathDB" id="FungiDB:PYU1_G009544"/>
<dbReference type="STRING" id="431595.K3WX64"/>
<accession>K3WX64</accession>
<reference evidence="6" key="1">
    <citation type="journal article" date="2010" name="Genome Biol.">
        <title>Genome sequence of the necrotrophic plant pathogen Pythium ultimum reveals original pathogenicity mechanisms and effector repertoire.</title>
        <authorList>
            <person name="Levesque C.A."/>
            <person name="Brouwer H."/>
            <person name="Cano L."/>
            <person name="Hamilton J.P."/>
            <person name="Holt C."/>
            <person name="Huitema E."/>
            <person name="Raffaele S."/>
            <person name="Robideau G.P."/>
            <person name="Thines M."/>
            <person name="Win J."/>
            <person name="Zerillo M.M."/>
            <person name="Beakes G.W."/>
            <person name="Boore J.L."/>
            <person name="Busam D."/>
            <person name="Dumas B."/>
            <person name="Ferriera S."/>
            <person name="Fuerstenberg S.I."/>
            <person name="Gachon C.M."/>
            <person name="Gaulin E."/>
            <person name="Govers F."/>
            <person name="Grenville-Briggs L."/>
            <person name="Horner N."/>
            <person name="Hostetler J."/>
            <person name="Jiang R.H."/>
            <person name="Johnson J."/>
            <person name="Krajaejun T."/>
            <person name="Lin H."/>
            <person name="Meijer H.J."/>
            <person name="Moore B."/>
            <person name="Morris P."/>
            <person name="Phuntmart V."/>
            <person name="Puiu D."/>
            <person name="Shetty J."/>
            <person name="Stajich J.E."/>
            <person name="Tripathy S."/>
            <person name="Wawra S."/>
            <person name="van West P."/>
            <person name="Whitty B.R."/>
            <person name="Coutinho P.M."/>
            <person name="Henrissat B."/>
            <person name="Martin F."/>
            <person name="Thomas P.D."/>
            <person name="Tyler B.M."/>
            <person name="De Vries R.P."/>
            <person name="Kamoun S."/>
            <person name="Yandell M."/>
            <person name="Tisserat N."/>
            <person name="Buell C.R."/>
        </authorList>
    </citation>
    <scope>NUCLEOTIDE SEQUENCE</scope>
    <source>
        <strain evidence="6">DAOM:BR144</strain>
    </source>
</reference>
<organism evidence="5 6">
    <name type="scientific">Globisporangium ultimum (strain ATCC 200006 / CBS 805.95 / DAOM BR144)</name>
    <name type="common">Pythium ultimum</name>
    <dbReference type="NCBI Taxonomy" id="431595"/>
    <lineage>
        <taxon>Eukaryota</taxon>
        <taxon>Sar</taxon>
        <taxon>Stramenopiles</taxon>
        <taxon>Oomycota</taxon>
        <taxon>Peronosporomycetes</taxon>
        <taxon>Pythiales</taxon>
        <taxon>Pythiaceae</taxon>
        <taxon>Globisporangium</taxon>
    </lineage>
</organism>
<dbReference type="PANTHER" id="PTHR23426">
    <property type="entry name" value="FERREDOXIN/ADRENODOXIN"/>
    <property type="match status" value="1"/>
</dbReference>
<dbReference type="GO" id="GO:0140647">
    <property type="term" value="P:P450-containing electron transport chain"/>
    <property type="evidence" value="ECO:0007669"/>
    <property type="project" value="InterPro"/>
</dbReference>
<keyword evidence="3" id="KW-0408">Iron</keyword>
<dbReference type="GO" id="GO:0005739">
    <property type="term" value="C:mitochondrion"/>
    <property type="evidence" value="ECO:0007669"/>
    <property type="project" value="TreeGrafter"/>
</dbReference>
<dbReference type="GO" id="GO:0046872">
    <property type="term" value="F:metal ion binding"/>
    <property type="evidence" value="ECO:0007669"/>
    <property type="project" value="UniProtKB-KW"/>
</dbReference>
<evidence type="ECO:0000313" key="6">
    <source>
        <dbReference type="Proteomes" id="UP000019132"/>
    </source>
</evidence>
<evidence type="ECO:0000256" key="1">
    <source>
        <dbReference type="ARBA" id="ARBA00022714"/>
    </source>
</evidence>
<dbReference type="OMA" id="EPRPWDI"/>
<reference evidence="5" key="3">
    <citation type="submission" date="2015-02" db="UniProtKB">
        <authorList>
            <consortium name="EnsemblProtists"/>
        </authorList>
    </citation>
    <scope>IDENTIFICATION</scope>
    <source>
        <strain evidence="5">DAOM BR144</strain>
    </source>
</reference>
<evidence type="ECO:0000256" key="2">
    <source>
        <dbReference type="ARBA" id="ARBA00022723"/>
    </source>
</evidence>
<dbReference type="InterPro" id="IPR001055">
    <property type="entry name" value="Adrenodoxin-like"/>
</dbReference>
<keyword evidence="2" id="KW-0479">Metal-binding</keyword>
<dbReference type="EMBL" id="GL376622">
    <property type="status" value="NOT_ANNOTATED_CDS"/>
    <property type="molecule type" value="Genomic_DNA"/>
</dbReference>
<protein>
    <submittedName>
        <fullName evidence="5">Uncharacterized protein</fullName>
    </submittedName>
</protein>